<comment type="function">
    <text evidence="5">Converts proline to delta-1-pyrroline-5-carboxylate.</text>
</comment>
<evidence type="ECO:0000256" key="5">
    <source>
        <dbReference type="RuleBase" id="RU364054"/>
    </source>
</evidence>
<keyword evidence="4 5" id="KW-0642">Proline metabolism</keyword>
<dbReference type="RefSeq" id="XP_025349741.1">
    <property type="nucleotide sequence ID" value="XM_025490628.1"/>
</dbReference>
<evidence type="ECO:0000313" key="7">
    <source>
        <dbReference type="EMBL" id="PWN22581.1"/>
    </source>
</evidence>
<protein>
    <recommendedName>
        <fullName evidence="2 5">Proline dehydrogenase</fullName>
        <ecNumber evidence="2 5">1.5.5.2</ecNumber>
    </recommendedName>
</protein>
<dbReference type="AlphaFoldDB" id="A0A316UE02"/>
<dbReference type="GO" id="GO:0010133">
    <property type="term" value="P:L-proline catabolic process to L-glutamate"/>
    <property type="evidence" value="ECO:0007669"/>
    <property type="project" value="TreeGrafter"/>
</dbReference>
<comment type="similarity">
    <text evidence="1 5">Belongs to the proline oxidase family.</text>
</comment>
<dbReference type="InterPro" id="IPR015659">
    <property type="entry name" value="Proline_oxidase"/>
</dbReference>
<dbReference type="InterPro" id="IPR029041">
    <property type="entry name" value="FAD-linked_oxidoreductase-like"/>
</dbReference>
<dbReference type="PANTHER" id="PTHR13914:SF0">
    <property type="entry name" value="PROLINE DEHYDROGENASE 1, MITOCHONDRIAL"/>
    <property type="match status" value="1"/>
</dbReference>
<dbReference type="InterPro" id="IPR002872">
    <property type="entry name" value="Proline_DH_dom"/>
</dbReference>
<proteinExistence type="inferred from homology"/>
<organism evidence="7 8">
    <name type="scientific">Pseudomicrostroma glucosiphilum</name>
    <dbReference type="NCBI Taxonomy" id="1684307"/>
    <lineage>
        <taxon>Eukaryota</taxon>
        <taxon>Fungi</taxon>
        <taxon>Dikarya</taxon>
        <taxon>Basidiomycota</taxon>
        <taxon>Ustilaginomycotina</taxon>
        <taxon>Exobasidiomycetes</taxon>
        <taxon>Microstromatales</taxon>
        <taxon>Microstromatales incertae sedis</taxon>
        <taxon>Pseudomicrostroma</taxon>
    </lineage>
</organism>
<keyword evidence="5" id="KW-0285">Flavoprotein</keyword>
<dbReference type="GO" id="GO:0005739">
    <property type="term" value="C:mitochondrion"/>
    <property type="evidence" value="ECO:0007669"/>
    <property type="project" value="TreeGrafter"/>
</dbReference>
<dbReference type="STRING" id="1684307.A0A316UE02"/>
<feature type="domain" description="Proline dehydrogenase" evidence="6">
    <location>
        <begin position="243"/>
        <end position="549"/>
    </location>
</feature>
<gene>
    <name evidence="7" type="ORF">BCV69DRAFT_257511</name>
</gene>
<dbReference type="PANTHER" id="PTHR13914">
    <property type="entry name" value="PROLINE OXIDASE"/>
    <property type="match status" value="1"/>
</dbReference>
<comment type="cofactor">
    <cofactor evidence="5">
        <name>FAD</name>
        <dbReference type="ChEBI" id="CHEBI:57692"/>
    </cofactor>
</comment>
<reference evidence="7 8" key="1">
    <citation type="journal article" date="2018" name="Mol. Biol. Evol.">
        <title>Broad Genomic Sampling Reveals a Smut Pathogenic Ancestry of the Fungal Clade Ustilaginomycotina.</title>
        <authorList>
            <person name="Kijpornyongpan T."/>
            <person name="Mondo S.J."/>
            <person name="Barry K."/>
            <person name="Sandor L."/>
            <person name="Lee J."/>
            <person name="Lipzen A."/>
            <person name="Pangilinan J."/>
            <person name="LaButti K."/>
            <person name="Hainaut M."/>
            <person name="Henrissat B."/>
            <person name="Grigoriev I.V."/>
            <person name="Spatafora J.W."/>
            <person name="Aime M.C."/>
        </authorList>
    </citation>
    <scope>NUCLEOTIDE SEQUENCE [LARGE SCALE GENOMIC DNA]</scope>
    <source>
        <strain evidence="7 8">MCA 4718</strain>
    </source>
</reference>
<keyword evidence="8" id="KW-1185">Reference proteome</keyword>
<keyword evidence="5" id="KW-0274">FAD</keyword>
<dbReference type="GeneID" id="37012362"/>
<dbReference type="OrthoDB" id="5464at2759"/>
<accession>A0A316UE02</accession>
<dbReference type="Proteomes" id="UP000245942">
    <property type="component" value="Unassembled WGS sequence"/>
</dbReference>
<dbReference type="SUPFAM" id="SSF51730">
    <property type="entry name" value="FAD-linked oxidoreductase"/>
    <property type="match status" value="1"/>
</dbReference>
<dbReference type="EMBL" id="KZ819323">
    <property type="protein sequence ID" value="PWN22581.1"/>
    <property type="molecule type" value="Genomic_DNA"/>
</dbReference>
<evidence type="ECO:0000256" key="2">
    <source>
        <dbReference type="ARBA" id="ARBA00012695"/>
    </source>
</evidence>
<keyword evidence="3 5" id="KW-0560">Oxidoreductase</keyword>
<dbReference type="GO" id="GO:0071949">
    <property type="term" value="F:FAD binding"/>
    <property type="evidence" value="ECO:0007669"/>
    <property type="project" value="TreeGrafter"/>
</dbReference>
<sequence>MSARTLLRTGLNVPRCAVFPRHITSSLLPTPRLITTQALPQPTQPRSFFRRPGLLLGLLAVPLFATPLYLDSDDPSNEHPPTLTTLTNRDLVRAYVVYTMCSFPTIVDLGPKIIDWCYATRIPGVKWIMEKIVRVTFFEQFAGSDTIEGSAPIVERLAARGVGTLFAYSVEADQNSVVELSSDDAKGTGSTTASSTSLNQDLVSANLRSVEFASHMNVASGADTAVAMKVSGMLKDPAVLIRVSSAVLPRNMFTSNSHTALTKAGLLEQVQSSLSSSDRDALNELVEVFREAGRLAQPGNVKVIIDAEQSWLQPAIDVIFLAVARELRNPLTTTASWSQSFSNLTHEKASLPTFYMTLQTSLKRSQPLLQALLDDAQTHSYPLGVKLVRGAYVDQEHKAAASIDVPTAAWESKQETDVCYNTCATILVDGVASSVAESNKYPSLGAMFASHNRHSVALVVELMKTKGLVRTAAGPGSDKSDETLVMNKGVSSRISFGQLYGMADDITDGLGRNLLTPDGSKAVYKYLPYGPLDRVIPYLVRRAKENKSVMAAGASGGGAYEEKKRIKGEVKRRVKGWWKGEEDVTRAAPVKA</sequence>
<evidence type="ECO:0000256" key="4">
    <source>
        <dbReference type="ARBA" id="ARBA00023062"/>
    </source>
</evidence>
<dbReference type="Gene3D" id="3.20.20.220">
    <property type="match status" value="1"/>
</dbReference>
<dbReference type="GO" id="GO:0004657">
    <property type="term" value="F:proline dehydrogenase activity"/>
    <property type="evidence" value="ECO:0007669"/>
    <property type="project" value="UniProtKB-EC"/>
</dbReference>
<dbReference type="Pfam" id="PF01619">
    <property type="entry name" value="Pro_dh"/>
    <property type="match status" value="1"/>
</dbReference>
<evidence type="ECO:0000256" key="1">
    <source>
        <dbReference type="ARBA" id="ARBA00005869"/>
    </source>
</evidence>
<evidence type="ECO:0000259" key="6">
    <source>
        <dbReference type="Pfam" id="PF01619"/>
    </source>
</evidence>
<evidence type="ECO:0000313" key="8">
    <source>
        <dbReference type="Proteomes" id="UP000245942"/>
    </source>
</evidence>
<dbReference type="EC" id="1.5.5.2" evidence="2 5"/>
<name>A0A316UE02_9BASI</name>
<comment type="catalytic activity">
    <reaction evidence="5">
        <text>L-proline + a quinone = (S)-1-pyrroline-5-carboxylate + a quinol + H(+)</text>
        <dbReference type="Rhea" id="RHEA:23784"/>
        <dbReference type="ChEBI" id="CHEBI:15378"/>
        <dbReference type="ChEBI" id="CHEBI:17388"/>
        <dbReference type="ChEBI" id="CHEBI:24646"/>
        <dbReference type="ChEBI" id="CHEBI:60039"/>
        <dbReference type="ChEBI" id="CHEBI:132124"/>
        <dbReference type="EC" id="1.5.5.2"/>
    </reaction>
</comment>
<evidence type="ECO:0000256" key="3">
    <source>
        <dbReference type="ARBA" id="ARBA00023002"/>
    </source>
</evidence>